<feature type="coiled-coil region" evidence="13">
    <location>
        <begin position="87"/>
        <end position="123"/>
    </location>
</feature>
<dbReference type="FunFam" id="3.20.20.70:FF:000424">
    <property type="entry name" value="Inosine-5'-monophosphate dehydrogenase 2"/>
    <property type="match status" value="1"/>
</dbReference>
<dbReference type="CDD" id="cd00381">
    <property type="entry name" value="IMPDH"/>
    <property type="match status" value="1"/>
</dbReference>
<feature type="binding site" description="in other chain" evidence="12">
    <location>
        <position position="217"/>
    </location>
    <ligand>
        <name>K(+)</name>
        <dbReference type="ChEBI" id="CHEBI:29103"/>
        <note>ligand shared between two tetrameric partners</note>
    </ligand>
</feature>
<dbReference type="SMART" id="SM01240">
    <property type="entry name" value="IMPDH"/>
    <property type="match status" value="1"/>
</dbReference>
<evidence type="ECO:0000256" key="1">
    <source>
        <dbReference type="ARBA" id="ARBA00001958"/>
    </source>
</evidence>
<comment type="similarity">
    <text evidence="2">Belongs to the IMPDH/GMPR family.</text>
</comment>
<dbReference type="InterPro" id="IPR015875">
    <property type="entry name" value="IMP_DH/GMP_Rdtase_CS"/>
</dbReference>
<dbReference type="PROSITE" id="PS00487">
    <property type="entry name" value="IMP_DH_GMP_RED"/>
    <property type="match status" value="1"/>
</dbReference>
<evidence type="ECO:0000256" key="11">
    <source>
        <dbReference type="PIRSR" id="PIRSR000130-3"/>
    </source>
</evidence>
<dbReference type="InterPro" id="IPR001093">
    <property type="entry name" value="IMP_DH_GMPRt"/>
</dbReference>
<keyword evidence="6" id="KW-0560">Oxidoreductase</keyword>
<evidence type="ECO:0000256" key="10">
    <source>
        <dbReference type="PIRSR" id="PIRSR000130-2"/>
    </source>
</evidence>
<proteinExistence type="inferred from homology"/>
<feature type="binding site" evidence="10">
    <location>
        <begin position="278"/>
        <end position="279"/>
    </location>
    <ligand>
        <name>IMP</name>
        <dbReference type="ChEBI" id="CHEBI:58053"/>
    </ligand>
</feature>
<name>A0A1J4M9N2_9CRYT</name>
<keyword evidence="3" id="KW-0332">GMP biosynthesis</keyword>
<evidence type="ECO:0000259" key="14">
    <source>
        <dbReference type="Pfam" id="PF00478"/>
    </source>
</evidence>
<comment type="caution">
    <text evidence="15">The sequence shown here is derived from an EMBL/GenBank/DDBJ whole genome shotgun (WGS) entry which is preliminary data.</text>
</comment>
<dbReference type="GeneID" id="39978924"/>
<evidence type="ECO:0000313" key="15">
    <source>
        <dbReference type="EMBL" id="OII70922.1"/>
    </source>
</evidence>
<evidence type="ECO:0000256" key="12">
    <source>
        <dbReference type="PIRSR" id="PIRSR000130-4"/>
    </source>
</evidence>
<comment type="cofactor">
    <cofactor evidence="1">
        <name>K(+)</name>
        <dbReference type="ChEBI" id="CHEBI:29103"/>
    </cofactor>
</comment>
<dbReference type="GO" id="GO:0006183">
    <property type="term" value="P:GTP biosynthetic process"/>
    <property type="evidence" value="ECO:0007669"/>
    <property type="project" value="TreeGrafter"/>
</dbReference>
<reference evidence="15 16" key="1">
    <citation type="submission" date="2016-10" db="EMBL/GenBank/DDBJ databases">
        <title>Reductive evolution of mitochondrial metabolism and differential evolution of invasion-related proteins in Cryptosporidium.</title>
        <authorList>
            <person name="Liu S."/>
            <person name="Roellig D.M."/>
            <person name="Guo Y."/>
            <person name="Li N."/>
            <person name="Frace M.A."/>
            <person name="Tang K."/>
            <person name="Zhang L."/>
            <person name="Feng Y."/>
            <person name="Xiao L."/>
        </authorList>
    </citation>
    <scope>NUCLEOTIDE SEQUENCE [LARGE SCALE GENOMIC DNA]</scope>
    <source>
        <strain evidence="15">39726</strain>
    </source>
</reference>
<dbReference type="AlphaFoldDB" id="A0A1J4M9N2"/>
<organism evidence="15 16">
    <name type="scientific">Cryptosporidium ubiquitum</name>
    <dbReference type="NCBI Taxonomy" id="857276"/>
    <lineage>
        <taxon>Eukaryota</taxon>
        <taxon>Sar</taxon>
        <taxon>Alveolata</taxon>
        <taxon>Apicomplexa</taxon>
        <taxon>Conoidasida</taxon>
        <taxon>Coccidia</taxon>
        <taxon>Eucoccidiorida</taxon>
        <taxon>Eimeriorina</taxon>
        <taxon>Cryptosporidiidae</taxon>
        <taxon>Cryptosporidium</taxon>
    </lineage>
</organism>
<evidence type="ECO:0000256" key="9">
    <source>
        <dbReference type="PIRSR" id="PIRSR000130-1"/>
    </source>
</evidence>
<dbReference type="PANTHER" id="PTHR11911:SF111">
    <property type="entry name" value="INOSINE-5'-MONOPHOSPHATE DEHYDROGENASE"/>
    <property type="match status" value="1"/>
</dbReference>
<dbReference type="GO" id="GO:0003938">
    <property type="term" value="F:IMP dehydrogenase activity"/>
    <property type="evidence" value="ECO:0007669"/>
    <property type="project" value="UniProtKB-EC"/>
</dbReference>
<evidence type="ECO:0000256" key="4">
    <source>
        <dbReference type="ARBA" id="ARBA00022755"/>
    </source>
</evidence>
<dbReference type="Pfam" id="PF00478">
    <property type="entry name" value="IMPDH"/>
    <property type="match status" value="1"/>
</dbReference>
<keyword evidence="13" id="KW-0175">Coiled coil</keyword>
<dbReference type="InterPro" id="IPR005990">
    <property type="entry name" value="IMP_DH"/>
</dbReference>
<feature type="binding site" evidence="10">
    <location>
        <position position="220"/>
    </location>
    <ligand>
        <name>IMP</name>
        <dbReference type="ChEBI" id="CHEBI:58053"/>
    </ligand>
</feature>
<protein>
    <submittedName>
        <fullName evidence="15">Inosine-5-monophosphate dehydrogenase</fullName>
    </submittedName>
</protein>
<accession>A0A1J4M9N2</accession>
<feature type="active site" description="Thioimidate intermediate" evidence="9">
    <location>
        <position position="222"/>
    </location>
</feature>
<keyword evidence="7 11" id="KW-0520">NAD</keyword>
<evidence type="ECO:0000256" key="8">
    <source>
        <dbReference type="ARBA" id="ARBA00048028"/>
    </source>
</evidence>
<feature type="binding site" evidence="10">
    <location>
        <begin position="255"/>
        <end position="257"/>
    </location>
    <ligand>
        <name>IMP</name>
        <dbReference type="ChEBI" id="CHEBI:58053"/>
    </ligand>
</feature>
<dbReference type="EMBL" id="LRBP01000033">
    <property type="protein sequence ID" value="OII70922.1"/>
    <property type="molecule type" value="Genomic_DNA"/>
</dbReference>
<dbReference type="GO" id="GO:0006177">
    <property type="term" value="P:GMP biosynthetic process"/>
    <property type="evidence" value="ECO:0007669"/>
    <property type="project" value="UniProtKB-KW"/>
</dbReference>
<dbReference type="Proteomes" id="UP000186176">
    <property type="component" value="Unassembled WGS sequence"/>
</dbReference>
<keyword evidence="4" id="KW-0658">Purine biosynthesis</keyword>
<evidence type="ECO:0000256" key="2">
    <source>
        <dbReference type="ARBA" id="ARBA00005502"/>
    </source>
</evidence>
<feature type="binding site" description="in other chain" evidence="12">
    <location>
        <position position="219"/>
    </location>
    <ligand>
        <name>K(+)</name>
        <dbReference type="ChEBI" id="CHEBI:29103"/>
        <note>ligand shared between two tetrameric partners</note>
    </ligand>
</feature>
<dbReference type="RefSeq" id="XP_028873019.1">
    <property type="nucleotide sequence ID" value="XM_029019145.1"/>
</dbReference>
<dbReference type="SUPFAM" id="SSF51412">
    <property type="entry name" value="Inosine monophosphate dehydrogenase (IMPDH)"/>
    <property type="match status" value="1"/>
</dbReference>
<feature type="binding site" description="in other chain" evidence="12">
    <location>
        <position position="222"/>
    </location>
    <ligand>
        <name>K(+)</name>
        <dbReference type="ChEBI" id="CHEBI:29103"/>
        <note>ligand shared between two tetrameric partners</note>
    </ligand>
</feature>
<evidence type="ECO:0000256" key="3">
    <source>
        <dbReference type="ARBA" id="ARBA00022749"/>
    </source>
</evidence>
<dbReference type="PANTHER" id="PTHR11911">
    <property type="entry name" value="INOSINE-5-MONOPHOSPHATE DEHYDROGENASE RELATED"/>
    <property type="match status" value="1"/>
</dbReference>
<feature type="binding site" evidence="10">
    <location>
        <begin position="302"/>
        <end position="306"/>
    </location>
    <ligand>
        <name>IMP</name>
        <dbReference type="ChEBI" id="CHEBI:58053"/>
    </ligand>
</feature>
<evidence type="ECO:0000256" key="7">
    <source>
        <dbReference type="ARBA" id="ARBA00023027"/>
    </source>
</evidence>
<comment type="catalytic activity">
    <reaction evidence="8">
        <text>IMP + NAD(+) + H2O = XMP + NADH + H(+)</text>
        <dbReference type="Rhea" id="RHEA:11708"/>
        <dbReference type="ChEBI" id="CHEBI:15377"/>
        <dbReference type="ChEBI" id="CHEBI:15378"/>
        <dbReference type="ChEBI" id="CHEBI:57464"/>
        <dbReference type="ChEBI" id="CHEBI:57540"/>
        <dbReference type="ChEBI" id="CHEBI:57945"/>
        <dbReference type="ChEBI" id="CHEBI:58053"/>
        <dbReference type="EC" id="1.1.1.205"/>
    </reaction>
</comment>
<dbReference type="PIRSF" id="PIRSF000130">
    <property type="entry name" value="IMPDH"/>
    <property type="match status" value="1"/>
</dbReference>
<feature type="domain" description="IMP dehydrogenase/GMP reductase" evidence="14">
    <location>
        <begin position="9"/>
        <end position="390"/>
    </location>
</feature>
<evidence type="ECO:0000313" key="16">
    <source>
        <dbReference type="Proteomes" id="UP000186176"/>
    </source>
</evidence>
<evidence type="ECO:0000256" key="13">
    <source>
        <dbReference type="SAM" id="Coils"/>
    </source>
</evidence>
<keyword evidence="5 12" id="KW-0630">Potassium</keyword>
<feature type="binding site" evidence="10">
    <location>
        <position position="332"/>
    </location>
    <ligand>
        <name>IMP</name>
        <dbReference type="ChEBI" id="CHEBI:58053"/>
    </ligand>
</feature>
<dbReference type="InterPro" id="IPR013785">
    <property type="entry name" value="Aldolase_TIM"/>
</dbReference>
<dbReference type="Gene3D" id="3.20.20.70">
    <property type="entry name" value="Aldolase class I"/>
    <property type="match status" value="1"/>
</dbReference>
<dbReference type="VEuPathDB" id="CryptoDB:cubi_02133"/>
<dbReference type="OrthoDB" id="418595at2759"/>
<keyword evidence="16" id="KW-1185">Reference proteome</keyword>
<evidence type="ECO:0000256" key="6">
    <source>
        <dbReference type="ARBA" id="ARBA00023002"/>
    </source>
</evidence>
<evidence type="ECO:0000256" key="5">
    <source>
        <dbReference type="ARBA" id="ARBA00022958"/>
    </source>
</evidence>
<feature type="binding site" evidence="11">
    <location>
        <begin position="215"/>
        <end position="217"/>
    </location>
    <ligand>
        <name>NAD(+)</name>
        <dbReference type="ChEBI" id="CHEBI:57540"/>
    </ligand>
</feature>
<sequence>MSTKNIGKGLTFEDILLIPNYSEVLPREVSLETKLTKNVSLKIPLISSAMDTVTEHLMAIEMARLGGIGFIHKNMDIESQVNEVLKVKNWMTNLEKSEIEKMKENQESNKENLMKENLNSNVNRDAYINANLDDKGRLKVGAAIGVNEIERAKLLVRAGVDVILLDSAHGHSLNIIKTLREIKSKMNIDVIVGNVVTEEATKELIENGADGVKVGIGPGSICTTRIVAGVGLPQITAIEKCSSVGSQFGVPIIADGGIKYSGDIGKALAVGASSVMIGSILAGTDESPGEKKLLGDTVYKYYRGMGSIGAMKSGSGDRYFQEKRPENKMVPEGVEGMVKYKGQVEGVVYQLVGGLRSCMGYLGSISIEELWKKSSYVEITASGLRESYVHDVEIVKEVMNYSK</sequence>
<gene>
    <name evidence="15" type="ORF">cubi_02133</name>
</gene>
<feature type="binding site" evidence="11">
    <location>
        <begin position="166"/>
        <end position="168"/>
    </location>
    <ligand>
        <name>NAD(+)</name>
        <dbReference type="ChEBI" id="CHEBI:57540"/>
    </ligand>
</feature>
<feature type="active site" description="Proton acceptor" evidence="9">
    <location>
        <position position="318"/>
    </location>
</feature>